<name>A0A1H0UHJ2_9MICO</name>
<evidence type="ECO:0000313" key="3">
    <source>
        <dbReference type="EMBL" id="SDP65649.1"/>
    </source>
</evidence>
<feature type="compositionally biased region" description="Pro residues" evidence="1">
    <location>
        <begin position="370"/>
        <end position="379"/>
    </location>
</feature>
<feature type="region of interest" description="Disordered" evidence="1">
    <location>
        <begin position="349"/>
        <end position="379"/>
    </location>
</feature>
<dbReference type="InterPro" id="IPR051783">
    <property type="entry name" value="NAD(P)-dependent_oxidoreduct"/>
</dbReference>
<evidence type="ECO:0000259" key="2">
    <source>
        <dbReference type="Pfam" id="PF01370"/>
    </source>
</evidence>
<dbReference type="AlphaFoldDB" id="A0A1H0UHJ2"/>
<protein>
    <submittedName>
        <fullName evidence="3">Dihydroflavonol-4-reductase</fullName>
    </submittedName>
</protein>
<dbReference type="GO" id="GO:0004029">
    <property type="term" value="F:aldehyde dehydrogenase (NAD+) activity"/>
    <property type="evidence" value="ECO:0007669"/>
    <property type="project" value="TreeGrafter"/>
</dbReference>
<dbReference type="InterPro" id="IPR036291">
    <property type="entry name" value="NAD(P)-bd_dom_sf"/>
</dbReference>
<dbReference type="EMBL" id="LT629711">
    <property type="protein sequence ID" value="SDP65649.1"/>
    <property type="molecule type" value="Genomic_DNA"/>
</dbReference>
<dbReference type="PANTHER" id="PTHR48079:SF6">
    <property type="entry name" value="NAD(P)-BINDING DOMAIN-CONTAINING PROTEIN-RELATED"/>
    <property type="match status" value="1"/>
</dbReference>
<proteinExistence type="predicted"/>
<dbReference type="RefSeq" id="WP_091787984.1">
    <property type="nucleotide sequence ID" value="NZ_LT629711.1"/>
</dbReference>
<dbReference type="Gene3D" id="3.40.50.720">
    <property type="entry name" value="NAD(P)-binding Rossmann-like Domain"/>
    <property type="match status" value="1"/>
</dbReference>
<organism evidence="3 4">
    <name type="scientific">Pedococcus dokdonensis</name>
    <dbReference type="NCBI Taxonomy" id="443156"/>
    <lineage>
        <taxon>Bacteria</taxon>
        <taxon>Bacillati</taxon>
        <taxon>Actinomycetota</taxon>
        <taxon>Actinomycetes</taxon>
        <taxon>Micrococcales</taxon>
        <taxon>Intrasporangiaceae</taxon>
        <taxon>Pedococcus</taxon>
    </lineage>
</organism>
<dbReference type="InterPro" id="IPR001509">
    <property type="entry name" value="Epimerase_deHydtase"/>
</dbReference>
<accession>A0A1H0UHJ2</accession>
<dbReference type="PANTHER" id="PTHR48079">
    <property type="entry name" value="PROTEIN YEEZ"/>
    <property type="match status" value="1"/>
</dbReference>
<feature type="domain" description="NAD-dependent epimerase/dehydratase" evidence="2">
    <location>
        <begin position="3"/>
        <end position="232"/>
    </location>
</feature>
<dbReference type="GO" id="GO:0005737">
    <property type="term" value="C:cytoplasm"/>
    <property type="evidence" value="ECO:0007669"/>
    <property type="project" value="TreeGrafter"/>
</dbReference>
<evidence type="ECO:0000256" key="1">
    <source>
        <dbReference type="SAM" id="MobiDB-lite"/>
    </source>
</evidence>
<reference evidence="4" key="1">
    <citation type="submission" date="2016-10" db="EMBL/GenBank/DDBJ databases">
        <authorList>
            <person name="Varghese N."/>
            <person name="Submissions S."/>
        </authorList>
    </citation>
    <scope>NUCLEOTIDE SEQUENCE [LARGE SCALE GENOMIC DNA]</scope>
    <source>
        <strain evidence="4">DSM 22329</strain>
    </source>
</reference>
<dbReference type="OrthoDB" id="9778052at2"/>
<dbReference type="Proteomes" id="UP000199077">
    <property type="component" value="Chromosome I"/>
</dbReference>
<keyword evidence="4" id="KW-1185">Reference proteome</keyword>
<dbReference type="Pfam" id="PF01370">
    <property type="entry name" value="Epimerase"/>
    <property type="match status" value="1"/>
</dbReference>
<dbReference type="STRING" id="443156.SAMN04489867_3329"/>
<dbReference type="SUPFAM" id="SSF51735">
    <property type="entry name" value="NAD(P)-binding Rossmann-fold domains"/>
    <property type="match status" value="1"/>
</dbReference>
<evidence type="ECO:0000313" key="4">
    <source>
        <dbReference type="Proteomes" id="UP000199077"/>
    </source>
</evidence>
<sequence>MRVAVTGATGMVGSQVALAALDAGHEVVAVARPDPGRRGPLTLAGREVPSATAALTDPAALRAALAGCDAVVHCAAVYAFGDARAAEVDQVNTDGTRTVLEAAAAAGARRVVVTSSSVTRGSNLLPRARSERDELGLEPAPAYYASKVAQEAVTLETGGRLGLEVVLALPTVVLGGPFNRLAPSNAIVLRYLLDPTRSTFPGGCNVVDARDVGAGHLTLLEQGVAGERYLLGGEDVSWRMLHTLVSDLAGLPGPFAEMDAGSAWAVSAAAEWWAGVRDERPLTTRDEASTVGRFYWYTSAKAHDLGYAARPARAAVAASLAWLAVSPDLPRWAREGLRLHPEVRAARDLVAGPLGDPSADSAVSPRPRRSPPTWPRRRR</sequence>
<gene>
    <name evidence="3" type="ORF">SAMN04489867_3329</name>
</gene>